<dbReference type="InterPro" id="IPR024242">
    <property type="entry name" value="NCE101"/>
</dbReference>
<dbReference type="Proteomes" id="UP001285354">
    <property type="component" value="Unassembled WGS sequence"/>
</dbReference>
<dbReference type="GO" id="GO:0009306">
    <property type="term" value="P:protein secretion"/>
    <property type="evidence" value="ECO:0007669"/>
    <property type="project" value="InterPro"/>
</dbReference>
<dbReference type="Pfam" id="PF11654">
    <property type="entry name" value="NCE101"/>
    <property type="match status" value="1"/>
</dbReference>
<protein>
    <submittedName>
        <fullName evidence="1">Uncharacterized protein</fullName>
    </submittedName>
</protein>
<sequence length="71" mass="7577">MPPQAPTHLISRAADPLFALVIGLGAAAMRINREENEAGRGGWETVDAGLRRIGFSSRSMEGEGEARAVEK</sequence>
<dbReference type="EMBL" id="JAUBYV010000010">
    <property type="protein sequence ID" value="KAK2624342.1"/>
    <property type="molecule type" value="Genomic_DNA"/>
</dbReference>
<accession>A0AAD9SVP5</accession>
<dbReference type="AlphaFoldDB" id="A0AAD9SVP5"/>
<evidence type="ECO:0000313" key="2">
    <source>
        <dbReference type="Proteomes" id="UP001285354"/>
    </source>
</evidence>
<gene>
    <name evidence="1" type="ORF">QTJ16_006292</name>
</gene>
<reference evidence="1" key="1">
    <citation type="submission" date="2023-06" db="EMBL/GenBank/DDBJ databases">
        <title>Draft genome of Marssonina rosae.</title>
        <authorList>
            <person name="Cheng Q."/>
        </authorList>
    </citation>
    <scope>NUCLEOTIDE SEQUENCE</scope>
    <source>
        <strain evidence="1">R4</strain>
    </source>
</reference>
<organism evidence="1 2">
    <name type="scientific">Diplocarpon rosae</name>
    <dbReference type="NCBI Taxonomy" id="946125"/>
    <lineage>
        <taxon>Eukaryota</taxon>
        <taxon>Fungi</taxon>
        <taxon>Dikarya</taxon>
        <taxon>Ascomycota</taxon>
        <taxon>Pezizomycotina</taxon>
        <taxon>Leotiomycetes</taxon>
        <taxon>Helotiales</taxon>
        <taxon>Drepanopezizaceae</taxon>
        <taxon>Diplocarpon</taxon>
    </lineage>
</organism>
<proteinExistence type="predicted"/>
<evidence type="ECO:0000313" key="1">
    <source>
        <dbReference type="EMBL" id="KAK2624342.1"/>
    </source>
</evidence>
<comment type="caution">
    <text evidence="1">The sequence shown here is derived from an EMBL/GenBank/DDBJ whole genome shotgun (WGS) entry which is preliminary data.</text>
</comment>
<name>A0AAD9SVP5_9HELO</name>
<keyword evidence="2" id="KW-1185">Reference proteome</keyword>